<feature type="compositionally biased region" description="Basic and acidic residues" evidence="1">
    <location>
        <begin position="331"/>
        <end position="342"/>
    </location>
</feature>
<dbReference type="AlphaFoldDB" id="A0A413FGF8"/>
<evidence type="ECO:0000313" key="5">
    <source>
        <dbReference type="Proteomes" id="UP000283880"/>
    </source>
</evidence>
<dbReference type="Proteomes" id="UP000283880">
    <property type="component" value="Unassembled WGS sequence"/>
</dbReference>
<feature type="domain" description="DUF3849" evidence="3">
    <location>
        <begin position="108"/>
        <end position="234"/>
    </location>
</feature>
<comment type="caution">
    <text evidence="4">The sequence shown here is derived from an EMBL/GenBank/DDBJ whole genome shotgun (WGS) entry which is preliminary data.</text>
</comment>
<evidence type="ECO:0000259" key="3">
    <source>
        <dbReference type="Pfam" id="PF12960"/>
    </source>
</evidence>
<reference evidence="4 5" key="1">
    <citation type="submission" date="2018-08" db="EMBL/GenBank/DDBJ databases">
        <title>A genome reference for cultivated species of the human gut microbiota.</title>
        <authorList>
            <person name="Zou Y."/>
            <person name="Xue W."/>
            <person name="Luo G."/>
        </authorList>
    </citation>
    <scope>NUCLEOTIDE SEQUENCE [LARGE SCALE GENOMIC DNA]</scope>
    <source>
        <strain evidence="4 5">AF04-15</strain>
    </source>
</reference>
<feature type="region of interest" description="Disordered" evidence="1">
    <location>
        <begin position="318"/>
        <end position="356"/>
    </location>
</feature>
<dbReference type="InterPro" id="IPR024383">
    <property type="entry name" value="DUF3849"/>
</dbReference>
<feature type="domain" description="DUF3848" evidence="2">
    <location>
        <begin position="7"/>
        <end position="99"/>
    </location>
</feature>
<dbReference type="EMBL" id="QSBM01000006">
    <property type="protein sequence ID" value="RGX29882.1"/>
    <property type="molecule type" value="Genomic_DNA"/>
</dbReference>
<accession>A0A413FGF8</accession>
<protein>
    <submittedName>
        <fullName evidence="4">DUF3849 domain-containing protein</fullName>
    </submittedName>
</protein>
<evidence type="ECO:0000313" key="4">
    <source>
        <dbReference type="EMBL" id="RGX29882.1"/>
    </source>
</evidence>
<evidence type="ECO:0000259" key="2">
    <source>
        <dbReference type="Pfam" id="PF12959"/>
    </source>
</evidence>
<organism evidence="4 5">
    <name type="scientific">Enterocloster asparagiformis</name>
    <dbReference type="NCBI Taxonomy" id="333367"/>
    <lineage>
        <taxon>Bacteria</taxon>
        <taxon>Bacillati</taxon>
        <taxon>Bacillota</taxon>
        <taxon>Clostridia</taxon>
        <taxon>Lachnospirales</taxon>
        <taxon>Lachnospiraceae</taxon>
        <taxon>Enterocloster</taxon>
    </lineage>
</organism>
<dbReference type="RefSeq" id="WP_007710519.1">
    <property type="nucleotide sequence ID" value="NZ_BAABXR010000001.1"/>
</dbReference>
<dbReference type="Pfam" id="PF12960">
    <property type="entry name" value="DUF3849"/>
    <property type="match status" value="1"/>
</dbReference>
<dbReference type="OrthoDB" id="9806961at2"/>
<evidence type="ECO:0000256" key="1">
    <source>
        <dbReference type="SAM" id="MobiDB-lite"/>
    </source>
</evidence>
<name>A0A413FGF8_9FIRM</name>
<dbReference type="Pfam" id="PF12959">
    <property type="entry name" value="DUF3848"/>
    <property type="match status" value="1"/>
</dbReference>
<dbReference type="InterPro" id="IPR024380">
    <property type="entry name" value="DUF3848"/>
</dbReference>
<gene>
    <name evidence="4" type="ORF">DWV29_09180</name>
</gene>
<sequence>MSNEEMNTALYEKMSAEQGKFRDWLLTQPPEEILNHAYEYTVREDMVMAMENLDLSHGQATVLLDSPSPLDDLYQEYVKVETDYMDTIRDCLESRADHMLKAQRELPIYQHPVTYAQAHDELEAYRASHKANVACKEAIEAAIAEHYGDNRLGEASVAQVVEQFGYDRTFYVLAATVRDKESDGRISRSNKEWARTVPVVEDIDDWNQNRSRYFVVDQCNPGLTDLFLKMARHDFLLTQPLTKEDIMQEAGRVLRSFQGQREPNSPEGTQFMVQLSADFLARAGSKDQGRLMKMLPFPSLSLSTLKDRPGVFAFIARDENPDQPLRPRRASVRDKLQKKPDAPKPAAPGKKKVQER</sequence>
<proteinExistence type="predicted"/>